<keyword evidence="2" id="KW-1185">Reference proteome</keyword>
<dbReference type="InterPro" id="IPR035965">
    <property type="entry name" value="PAS-like_dom_sf"/>
</dbReference>
<dbReference type="InterPro" id="IPR000014">
    <property type="entry name" value="PAS"/>
</dbReference>
<dbReference type="Pfam" id="PF13426">
    <property type="entry name" value="PAS_9"/>
    <property type="match status" value="1"/>
</dbReference>
<dbReference type="Pfam" id="PF00990">
    <property type="entry name" value="GGDEF"/>
    <property type="match status" value="1"/>
</dbReference>
<gene>
    <name evidence="1" type="ORF">A0U89_15765</name>
</gene>
<dbReference type="Proteomes" id="UP000179145">
    <property type="component" value="Plasmid pKB14400_3"/>
</dbReference>
<reference evidence="1 2" key="1">
    <citation type="journal article" date="2016" name="Microb. Cell Fact.">
        <title>Dissection of exopolysaccharide biosynthesis in Kozakia baliensis.</title>
        <authorList>
            <person name="Brandt J.U."/>
            <person name="Jakob F."/>
            <person name="Behr J."/>
            <person name="Geissler A.J."/>
            <person name="Vogel R.F."/>
        </authorList>
    </citation>
    <scope>NUCLEOTIDE SEQUENCE [LARGE SCALE GENOMIC DNA]</scope>
    <source>
        <strain evidence="1 2">DSM 14400</strain>
        <plasmid evidence="2">Plasmid pkb14400_3</plasmid>
    </source>
</reference>
<dbReference type="SMART" id="SM00267">
    <property type="entry name" value="GGDEF"/>
    <property type="match status" value="1"/>
</dbReference>
<dbReference type="AlphaFoldDB" id="A0A1D8UYT2"/>
<dbReference type="Gene3D" id="3.30.70.270">
    <property type="match status" value="1"/>
</dbReference>
<dbReference type="KEGG" id="kba:A0U89_15765"/>
<dbReference type="InterPro" id="IPR000160">
    <property type="entry name" value="GGDEF_dom"/>
</dbReference>
<dbReference type="OrthoDB" id="9793210at2"/>
<sequence length="602" mass="68118">MIVLETKSETLIKNISDDQSLSNEGSNFLTSAINEVLIVAVTNPYGIITHVNEKFCKISGYIRAELIGKTHNIVNSGYHSKSFFRRMYRTIENGKIWRGNICNQAKDGSLYWVATTIIPRCDSAGKILSFIALRFDITAEITARHEVNRLARQDVLVEALNRIGFSRELAAILQPPYAKDQKVALATIDLDNFKEVNDLYGHEAGDTVLRVIARRMIETCGSYAIIGRLGGDEFALFWQEEALSSQFQKKLSDLRRAIEQPIMIEAVEVSVSASIGYVQTQLSQCNIETIMRESDLALMAAKKQNKAEREIVKFTERLGVEAQHHQQLLIEARQGLQFNQFVVHYQPVLDLKTGTVKFCEALLRWHHPTLGLLSASKFQEIFSDFSITKRIGKLVRETVVRDLSNWRTDGRYFGGVSLNLIGADFEGGQIVDELSSLVQQYDLTRDRLILEVTESLFLGTNLASRVRQDLTALAKSGFPVAFDDFGTGYASLTHLRELPLSFLKIDRSFVTNIEENIYDRRLATGIVELAHRLDLGIVAEGIETKEQFKILRQIGCDSVQGYLFARPTSEDRLFEEIKKSEETLENISLPKKQRDQKNCYNI</sequence>
<geneLocation type="plasmid" evidence="2">
    <name>pkb14400_3</name>
</geneLocation>
<dbReference type="CDD" id="cd00130">
    <property type="entry name" value="PAS"/>
    <property type="match status" value="1"/>
</dbReference>
<dbReference type="SMART" id="SM00052">
    <property type="entry name" value="EAL"/>
    <property type="match status" value="1"/>
</dbReference>
<proteinExistence type="predicted"/>
<dbReference type="InterPro" id="IPR001633">
    <property type="entry name" value="EAL_dom"/>
</dbReference>
<dbReference type="InterPro" id="IPR029787">
    <property type="entry name" value="Nucleotide_cyclase"/>
</dbReference>
<dbReference type="InterPro" id="IPR052155">
    <property type="entry name" value="Biofilm_reg_signaling"/>
</dbReference>
<accession>A0A1D8UYT2</accession>
<dbReference type="SUPFAM" id="SSF55785">
    <property type="entry name" value="PYP-like sensor domain (PAS domain)"/>
    <property type="match status" value="1"/>
</dbReference>
<dbReference type="NCBIfam" id="TIGR00254">
    <property type="entry name" value="GGDEF"/>
    <property type="match status" value="1"/>
</dbReference>
<protein>
    <submittedName>
        <fullName evidence="1">Uncharacterized protein</fullName>
    </submittedName>
</protein>
<dbReference type="PROSITE" id="PS50112">
    <property type="entry name" value="PAS"/>
    <property type="match status" value="1"/>
</dbReference>
<dbReference type="SMART" id="SM00086">
    <property type="entry name" value="PAC"/>
    <property type="match status" value="1"/>
</dbReference>
<evidence type="ECO:0000313" key="2">
    <source>
        <dbReference type="Proteomes" id="UP000179145"/>
    </source>
</evidence>
<dbReference type="InterPro" id="IPR043128">
    <property type="entry name" value="Rev_trsase/Diguanyl_cyclase"/>
</dbReference>
<keyword evidence="1" id="KW-0614">Plasmid</keyword>
<dbReference type="PROSITE" id="PS50883">
    <property type="entry name" value="EAL"/>
    <property type="match status" value="1"/>
</dbReference>
<evidence type="ECO:0000313" key="1">
    <source>
        <dbReference type="EMBL" id="AOX18761.1"/>
    </source>
</evidence>
<dbReference type="PROSITE" id="PS50887">
    <property type="entry name" value="GGDEF"/>
    <property type="match status" value="1"/>
</dbReference>
<dbReference type="PROSITE" id="PS50113">
    <property type="entry name" value="PAC"/>
    <property type="match status" value="1"/>
</dbReference>
<dbReference type="CDD" id="cd01949">
    <property type="entry name" value="GGDEF"/>
    <property type="match status" value="1"/>
</dbReference>
<dbReference type="NCBIfam" id="TIGR00229">
    <property type="entry name" value="sensory_box"/>
    <property type="match status" value="1"/>
</dbReference>
<dbReference type="RefSeq" id="WP_083278610.1">
    <property type="nucleotide sequence ID" value="NZ_BJVW01000012.1"/>
</dbReference>
<dbReference type="Pfam" id="PF00563">
    <property type="entry name" value="EAL"/>
    <property type="match status" value="1"/>
</dbReference>
<dbReference type="PANTHER" id="PTHR44757:SF2">
    <property type="entry name" value="BIOFILM ARCHITECTURE MAINTENANCE PROTEIN MBAA"/>
    <property type="match status" value="1"/>
</dbReference>
<dbReference type="Gene3D" id="3.30.450.20">
    <property type="entry name" value="PAS domain"/>
    <property type="match status" value="1"/>
</dbReference>
<dbReference type="CDD" id="cd01948">
    <property type="entry name" value="EAL"/>
    <property type="match status" value="1"/>
</dbReference>
<dbReference type="InterPro" id="IPR001610">
    <property type="entry name" value="PAC"/>
</dbReference>
<dbReference type="InterPro" id="IPR000700">
    <property type="entry name" value="PAS-assoc_C"/>
</dbReference>
<dbReference type="PANTHER" id="PTHR44757">
    <property type="entry name" value="DIGUANYLATE CYCLASE DGCP"/>
    <property type="match status" value="1"/>
</dbReference>
<dbReference type="SUPFAM" id="SSF55073">
    <property type="entry name" value="Nucleotide cyclase"/>
    <property type="match status" value="1"/>
</dbReference>
<organism evidence="1 2">
    <name type="scientific">Kozakia baliensis</name>
    <dbReference type="NCBI Taxonomy" id="153496"/>
    <lineage>
        <taxon>Bacteria</taxon>
        <taxon>Pseudomonadati</taxon>
        <taxon>Pseudomonadota</taxon>
        <taxon>Alphaproteobacteria</taxon>
        <taxon>Acetobacterales</taxon>
        <taxon>Acetobacteraceae</taxon>
        <taxon>Kozakia</taxon>
    </lineage>
</organism>
<dbReference type="Gene3D" id="3.20.20.450">
    <property type="entry name" value="EAL domain"/>
    <property type="match status" value="1"/>
</dbReference>
<name>A0A1D8UYT2_9PROT</name>
<dbReference type="SUPFAM" id="SSF141868">
    <property type="entry name" value="EAL domain-like"/>
    <property type="match status" value="1"/>
</dbReference>
<dbReference type="EMBL" id="CP014677">
    <property type="protein sequence ID" value="AOX18761.1"/>
    <property type="molecule type" value="Genomic_DNA"/>
</dbReference>
<dbReference type="InterPro" id="IPR035919">
    <property type="entry name" value="EAL_sf"/>
</dbReference>